<reference evidence="2" key="1">
    <citation type="journal article" date="2005" name="Environ. Microbiol.">
        <title>Genetic and functional properties of uncultivated thermophilic crenarchaeotes from a subsurface gold mine as revealed by analysis of genome fragments.</title>
        <authorList>
            <person name="Nunoura T."/>
            <person name="Hirayama H."/>
            <person name="Takami H."/>
            <person name="Oida H."/>
            <person name="Nishi S."/>
            <person name="Shimamura S."/>
            <person name="Suzuki Y."/>
            <person name="Inagaki F."/>
            <person name="Takai K."/>
            <person name="Nealson K.H."/>
            <person name="Horikoshi K."/>
        </authorList>
    </citation>
    <scope>NUCLEOTIDE SEQUENCE</scope>
</reference>
<feature type="domain" description="Metallo-beta-lactamase" evidence="1">
    <location>
        <begin position="40"/>
        <end position="150"/>
    </location>
</feature>
<name>H5SU10_ACEAU</name>
<gene>
    <name evidence="2" type="ORF">HGMM_OP4C646</name>
</gene>
<dbReference type="AlphaFoldDB" id="H5SU10"/>
<evidence type="ECO:0000313" key="2">
    <source>
        <dbReference type="EMBL" id="BAL60010.1"/>
    </source>
</evidence>
<sequence>MRFIIYSKALYSSWVYYSPDRLAFDAGEGISTILGNKVFAIERIFLSHGHADHITGLIGLINIRNSGMGDTEKPLTIYYPKENWRVLELISYIRKTNRRLKYPLEWVPLTIGDRVEVFSGQCNRYVEAFKTVHSDNEVSLGYAIVEERTRLAEPYRDLPQEEILKLVRAGQRDQITERYLKKLVCYGGDSIALDPADVAGTDILLHDCTFLTEEEREDYKHATLSEALEVALRAQVQEALIALHISSRYKQQLREIEERLKREHPTLPFKVIFVPPGKLFRYE</sequence>
<dbReference type="InterPro" id="IPR001279">
    <property type="entry name" value="Metallo-B-lactamas"/>
</dbReference>
<accession>H5SU10</accession>
<dbReference type="Gene3D" id="3.60.15.10">
    <property type="entry name" value="Ribonuclease Z/Hydroxyacylglutathione hydrolase-like"/>
    <property type="match status" value="1"/>
</dbReference>
<dbReference type="SUPFAM" id="SSF56281">
    <property type="entry name" value="Metallo-hydrolase/oxidoreductase"/>
    <property type="match status" value="1"/>
</dbReference>
<dbReference type="PANTHER" id="PTHR46504">
    <property type="entry name" value="TRNASE Z TRZ1"/>
    <property type="match status" value="1"/>
</dbReference>
<reference evidence="2" key="2">
    <citation type="journal article" date="2012" name="PLoS ONE">
        <title>A Deeply Branching Thermophilic Bacterium with an Ancient Acetyl-CoA Pathway Dominates a Subsurface Ecosystem.</title>
        <authorList>
            <person name="Takami H."/>
            <person name="Noguchi H."/>
            <person name="Takaki Y."/>
            <person name="Uchiyama I."/>
            <person name="Toyoda A."/>
            <person name="Nishi S."/>
            <person name="Chee G.-J."/>
            <person name="Arai W."/>
            <person name="Nunoura T."/>
            <person name="Itoh T."/>
            <person name="Hattori M."/>
            <person name="Takai K."/>
        </authorList>
    </citation>
    <scope>NUCLEOTIDE SEQUENCE</scope>
</reference>
<protein>
    <submittedName>
        <fullName evidence="2">Ribonuclease Z</fullName>
    </submittedName>
</protein>
<dbReference type="PANTHER" id="PTHR46504:SF2">
    <property type="entry name" value="TRNASE Z TRZ1"/>
    <property type="match status" value="1"/>
</dbReference>
<evidence type="ECO:0000259" key="1">
    <source>
        <dbReference type="Pfam" id="PF12706"/>
    </source>
</evidence>
<organism evidence="2">
    <name type="scientific">Acetithermum autotrophicum</name>
    <dbReference type="NCBI Taxonomy" id="1446466"/>
    <lineage>
        <taxon>Bacteria</taxon>
        <taxon>Candidatus Bipolaricaulota</taxon>
        <taxon>Candidatus Acetithermum</taxon>
    </lineage>
</organism>
<proteinExistence type="predicted"/>
<dbReference type="InterPro" id="IPR036866">
    <property type="entry name" value="RibonucZ/Hydroxyglut_hydro"/>
</dbReference>
<dbReference type="Pfam" id="PF12706">
    <property type="entry name" value="Lactamase_B_2"/>
    <property type="match status" value="1"/>
</dbReference>
<dbReference type="EMBL" id="AP011803">
    <property type="protein sequence ID" value="BAL60010.1"/>
    <property type="molecule type" value="Genomic_DNA"/>
</dbReference>